<dbReference type="PROSITE" id="PS50043">
    <property type="entry name" value="HTH_LUXR_2"/>
    <property type="match status" value="1"/>
</dbReference>
<keyword evidence="3" id="KW-0804">Transcription</keyword>
<gene>
    <name evidence="5" type="ORF">ENL70_02435</name>
</gene>
<evidence type="ECO:0000259" key="4">
    <source>
        <dbReference type="PROSITE" id="PS50043"/>
    </source>
</evidence>
<feature type="domain" description="HTH luxR-type" evidence="4">
    <location>
        <begin position="47"/>
        <end position="111"/>
    </location>
</feature>
<dbReference type="SUPFAM" id="SSF46894">
    <property type="entry name" value="C-terminal effector domain of the bipartite response regulators"/>
    <property type="match status" value="1"/>
</dbReference>
<keyword evidence="1" id="KW-0805">Transcription regulation</keyword>
<dbReference type="PANTHER" id="PTHR44688">
    <property type="entry name" value="DNA-BINDING TRANSCRIPTIONAL ACTIVATOR DEVR_DOSR"/>
    <property type="match status" value="1"/>
</dbReference>
<dbReference type="InterPro" id="IPR016032">
    <property type="entry name" value="Sig_transdc_resp-reg_C-effctor"/>
</dbReference>
<sequence length="111" mass="13427">MSYAVGIMLLLFFVFVKADDYNPFLFFARKIPHLLNENKHYNKEIDMSFDSFRLTPREKEIVRYILMGRNGRYIAENLHISENTFKTHMKNIFRKCNVSNRQELIDIFRKN</sequence>
<dbReference type="PANTHER" id="PTHR44688:SF16">
    <property type="entry name" value="DNA-BINDING TRANSCRIPTIONAL ACTIVATOR DEVR_DOSR"/>
    <property type="match status" value="1"/>
</dbReference>
<dbReference type="GO" id="GO:0006355">
    <property type="term" value="P:regulation of DNA-templated transcription"/>
    <property type="evidence" value="ECO:0007669"/>
    <property type="project" value="InterPro"/>
</dbReference>
<name>A0A7C5PQE9_9BACT</name>
<dbReference type="SMART" id="SM00421">
    <property type="entry name" value="HTH_LUXR"/>
    <property type="match status" value="1"/>
</dbReference>
<evidence type="ECO:0000256" key="2">
    <source>
        <dbReference type="ARBA" id="ARBA00023125"/>
    </source>
</evidence>
<dbReference type="InterPro" id="IPR036388">
    <property type="entry name" value="WH-like_DNA-bd_sf"/>
</dbReference>
<dbReference type="GO" id="GO:0003677">
    <property type="term" value="F:DNA binding"/>
    <property type="evidence" value="ECO:0007669"/>
    <property type="project" value="UniProtKB-KW"/>
</dbReference>
<reference evidence="5" key="1">
    <citation type="journal article" date="2020" name="mSystems">
        <title>Genome- and Community-Level Interaction Insights into Carbon Utilization and Element Cycling Functions of Hydrothermarchaeota in Hydrothermal Sediment.</title>
        <authorList>
            <person name="Zhou Z."/>
            <person name="Liu Y."/>
            <person name="Xu W."/>
            <person name="Pan J."/>
            <person name="Luo Z.H."/>
            <person name="Li M."/>
        </authorList>
    </citation>
    <scope>NUCLEOTIDE SEQUENCE [LARGE SCALE GENOMIC DNA]</scope>
    <source>
        <strain evidence="5">SpSt-1019</strain>
    </source>
</reference>
<keyword evidence="2" id="KW-0238">DNA-binding</keyword>
<evidence type="ECO:0000256" key="3">
    <source>
        <dbReference type="ARBA" id="ARBA00023163"/>
    </source>
</evidence>
<dbReference type="Gene3D" id="1.10.10.10">
    <property type="entry name" value="Winged helix-like DNA-binding domain superfamily/Winged helix DNA-binding domain"/>
    <property type="match status" value="1"/>
</dbReference>
<dbReference type="AlphaFoldDB" id="A0A7C5PQE9"/>
<evidence type="ECO:0000313" key="5">
    <source>
        <dbReference type="EMBL" id="HHI65392.1"/>
    </source>
</evidence>
<proteinExistence type="predicted"/>
<dbReference type="InterPro" id="IPR000792">
    <property type="entry name" value="Tscrpt_reg_LuxR_C"/>
</dbReference>
<evidence type="ECO:0000256" key="1">
    <source>
        <dbReference type="ARBA" id="ARBA00023015"/>
    </source>
</evidence>
<organism evidence="5">
    <name type="scientific">Thermodesulfobium narugense</name>
    <dbReference type="NCBI Taxonomy" id="184064"/>
    <lineage>
        <taxon>Bacteria</taxon>
        <taxon>Pseudomonadati</taxon>
        <taxon>Thermodesulfobiota</taxon>
        <taxon>Thermodesulfobiia</taxon>
        <taxon>Thermodesulfobiales</taxon>
        <taxon>Thermodesulfobiaceae</taxon>
        <taxon>Thermodesulfobium</taxon>
    </lineage>
</organism>
<dbReference type="EMBL" id="DRUY01000081">
    <property type="protein sequence ID" value="HHI65392.1"/>
    <property type="molecule type" value="Genomic_DNA"/>
</dbReference>
<comment type="caution">
    <text evidence="5">The sequence shown here is derived from an EMBL/GenBank/DDBJ whole genome shotgun (WGS) entry which is preliminary data.</text>
</comment>
<accession>A0A7C5PQE9</accession>
<protein>
    <submittedName>
        <fullName evidence="5">LuxR family transcriptional regulator</fullName>
    </submittedName>
</protein>
<dbReference type="CDD" id="cd06170">
    <property type="entry name" value="LuxR_C_like"/>
    <property type="match status" value="1"/>
</dbReference>
<dbReference type="PRINTS" id="PR00038">
    <property type="entry name" value="HTHLUXR"/>
</dbReference>
<dbReference type="Pfam" id="PF00196">
    <property type="entry name" value="GerE"/>
    <property type="match status" value="1"/>
</dbReference>